<reference evidence="2 3" key="1">
    <citation type="submission" date="2019-11" db="EMBL/GenBank/DDBJ databases">
        <authorList>
            <person name="Holert J."/>
        </authorList>
    </citation>
    <scope>NUCLEOTIDE SEQUENCE [LARGE SCALE GENOMIC DNA]</scope>
    <source>
        <strain evidence="2">BC5_2</strain>
    </source>
</reference>
<proteinExistence type="predicted"/>
<keyword evidence="1" id="KW-0732">Signal</keyword>
<evidence type="ECO:0008006" key="4">
    <source>
        <dbReference type="Google" id="ProtNLM"/>
    </source>
</evidence>
<dbReference type="PROSITE" id="PS51257">
    <property type="entry name" value="PROKAR_LIPOPROTEIN"/>
    <property type="match status" value="1"/>
</dbReference>
<name>A0A5S9PIM2_9GAMM</name>
<evidence type="ECO:0000313" key="2">
    <source>
        <dbReference type="EMBL" id="CAA0103622.1"/>
    </source>
</evidence>
<dbReference type="Proteomes" id="UP000434580">
    <property type="component" value="Unassembled WGS sequence"/>
</dbReference>
<dbReference type="OrthoDB" id="6864769at2"/>
<feature type="chain" id="PRO_5030138035" description="FlgO domain-containing protein" evidence="1">
    <location>
        <begin position="19"/>
        <end position="206"/>
    </location>
</feature>
<accession>A0A5S9PIM2</accession>
<organism evidence="2 3">
    <name type="scientific">BD1-7 clade bacterium</name>
    <dbReference type="NCBI Taxonomy" id="2029982"/>
    <lineage>
        <taxon>Bacteria</taxon>
        <taxon>Pseudomonadati</taxon>
        <taxon>Pseudomonadota</taxon>
        <taxon>Gammaproteobacteria</taxon>
        <taxon>Cellvibrionales</taxon>
        <taxon>Spongiibacteraceae</taxon>
        <taxon>BD1-7 clade</taxon>
    </lineage>
</organism>
<gene>
    <name evidence="2" type="ORF">DPBNPPHM_00967</name>
</gene>
<evidence type="ECO:0000256" key="1">
    <source>
        <dbReference type="SAM" id="SignalP"/>
    </source>
</evidence>
<sequence length="206" mass="23044">MKKLAVVAVFLSMFAGCAIQPVDVESSYWMDKDKKVGVVVSRIPEAYTHKTGGQGLLDVAINNAVAGPVTDHLRTLDLDEFADLKKMIADRFTDHGIETVIIEEDIDISTLPDTQISEKGFAKKDYSSLKTKYQIDDLVVIHVVAMGSVRSYYGFIPTSDPKGYFVAAGRLVDLDNHALLWYHDEVRQIEVTGDWDQEDEQYPNLT</sequence>
<dbReference type="AlphaFoldDB" id="A0A5S9PIM2"/>
<evidence type="ECO:0000313" key="3">
    <source>
        <dbReference type="Proteomes" id="UP000434580"/>
    </source>
</evidence>
<protein>
    <recommendedName>
        <fullName evidence="4">FlgO domain-containing protein</fullName>
    </recommendedName>
</protein>
<feature type="signal peptide" evidence="1">
    <location>
        <begin position="1"/>
        <end position="18"/>
    </location>
</feature>
<dbReference type="EMBL" id="CACSII010000012">
    <property type="protein sequence ID" value="CAA0103622.1"/>
    <property type="molecule type" value="Genomic_DNA"/>
</dbReference>